<keyword evidence="11" id="KW-1185">Reference proteome</keyword>
<dbReference type="Gene3D" id="1.20.1250.20">
    <property type="entry name" value="MFS general substrate transporter like domains"/>
    <property type="match status" value="2"/>
</dbReference>
<dbReference type="InterPro" id="IPR036259">
    <property type="entry name" value="MFS_trans_sf"/>
</dbReference>
<keyword evidence="4" id="KW-0997">Cell inner membrane</keyword>
<organism evidence="10 11">
    <name type="scientific">Sharpea azabuensis</name>
    <dbReference type="NCBI Taxonomy" id="322505"/>
    <lineage>
        <taxon>Bacteria</taxon>
        <taxon>Bacillati</taxon>
        <taxon>Bacillota</taxon>
        <taxon>Erysipelotrichia</taxon>
        <taxon>Erysipelotrichales</taxon>
        <taxon>Coprobacillaceae</taxon>
        <taxon>Sharpea</taxon>
    </lineage>
</organism>
<evidence type="ECO:0000256" key="8">
    <source>
        <dbReference type="SAM" id="Phobius"/>
    </source>
</evidence>
<evidence type="ECO:0000256" key="1">
    <source>
        <dbReference type="ARBA" id="ARBA00004429"/>
    </source>
</evidence>
<keyword evidence="7 8" id="KW-0472">Membrane</keyword>
<protein>
    <submittedName>
        <fullName evidence="10">MFS transporter, OHS family, lactose permease</fullName>
    </submittedName>
</protein>
<dbReference type="eggNOG" id="COG2814">
    <property type="taxonomic scope" value="Bacteria"/>
</dbReference>
<dbReference type="OrthoDB" id="9814001at2"/>
<evidence type="ECO:0000256" key="6">
    <source>
        <dbReference type="ARBA" id="ARBA00022989"/>
    </source>
</evidence>
<feature type="transmembrane region" description="Helical" evidence="8">
    <location>
        <begin position="75"/>
        <end position="97"/>
    </location>
</feature>
<name>A0A1H6RNK8_9FIRM</name>
<dbReference type="Pfam" id="PF12832">
    <property type="entry name" value="MFS_1_like"/>
    <property type="match status" value="1"/>
</dbReference>
<dbReference type="STRING" id="322505.SAMN04487836_10777"/>
<keyword evidence="2" id="KW-0813">Transport</keyword>
<feature type="transmembrane region" description="Helical" evidence="8">
    <location>
        <begin position="265"/>
        <end position="283"/>
    </location>
</feature>
<evidence type="ECO:0000256" key="7">
    <source>
        <dbReference type="ARBA" id="ARBA00023136"/>
    </source>
</evidence>
<feature type="domain" description="Major facilitator superfamily associated" evidence="9">
    <location>
        <begin position="12"/>
        <end position="353"/>
    </location>
</feature>
<sequence length="388" mass="43238">MHKHTYHNSYLAYFLVYNFYYLSWAMFSCLISVYLMGKGYKAADVSLVVSISYLTSLIAQPFVGELSDRYSVKKVNVISLILAMIGSALFVFSQNLILITINYALVLTVMNSICPAMEKIATASPYRYGKIRIWGTIGYAIGTQMAGLLYDFIAPSAIFVACIITIALAIVGLLGTHPHIDTVANADHDVRTRDLFVNKKYLIYLIITGLFFGVSSLGNTYIPSMLTHDGLSTSFASTLLSVAVVCEAPLVFFSYTFMDKLSNKTLIVIAYIMMLMQYGIYAFDTTLSLKVIATFIGKHPAGMLLTMINLKVVFTIVDKHQQITALAFIQTMRNLSSIVFTNIGGHLLDATSYTTMYRVCLMILIIGMIIVIFYRIPSGKNTRLFRKV</sequence>
<keyword evidence="6 8" id="KW-1133">Transmembrane helix</keyword>
<feature type="transmembrane region" description="Helical" evidence="8">
    <location>
        <begin position="356"/>
        <end position="376"/>
    </location>
</feature>
<feature type="transmembrane region" description="Helical" evidence="8">
    <location>
        <begin position="201"/>
        <end position="222"/>
    </location>
</feature>
<evidence type="ECO:0000259" key="9">
    <source>
        <dbReference type="Pfam" id="PF12832"/>
    </source>
</evidence>
<dbReference type="AlphaFoldDB" id="A0A1H6RNK8"/>
<gene>
    <name evidence="10" type="ORF">SAMN04487834_100869</name>
</gene>
<dbReference type="PROSITE" id="PS51257">
    <property type="entry name" value="PROKAR_LIPOPROTEIN"/>
    <property type="match status" value="1"/>
</dbReference>
<accession>A0A1H6RNK8</accession>
<evidence type="ECO:0000256" key="4">
    <source>
        <dbReference type="ARBA" id="ARBA00022519"/>
    </source>
</evidence>
<dbReference type="EMBL" id="FNYK01000008">
    <property type="protein sequence ID" value="SEI54127.1"/>
    <property type="molecule type" value="Genomic_DNA"/>
</dbReference>
<dbReference type="SUPFAM" id="SSF103473">
    <property type="entry name" value="MFS general substrate transporter"/>
    <property type="match status" value="1"/>
</dbReference>
<dbReference type="Proteomes" id="UP000183028">
    <property type="component" value="Unassembled WGS sequence"/>
</dbReference>
<feature type="transmembrane region" description="Helical" evidence="8">
    <location>
        <begin position="234"/>
        <end position="253"/>
    </location>
</feature>
<dbReference type="InterPro" id="IPR024989">
    <property type="entry name" value="MFS_assoc_dom"/>
</dbReference>
<evidence type="ECO:0000313" key="11">
    <source>
        <dbReference type="Proteomes" id="UP000183028"/>
    </source>
</evidence>
<evidence type="ECO:0000256" key="5">
    <source>
        <dbReference type="ARBA" id="ARBA00022692"/>
    </source>
</evidence>
<keyword evidence="3" id="KW-1003">Cell membrane</keyword>
<evidence type="ECO:0000256" key="3">
    <source>
        <dbReference type="ARBA" id="ARBA00022475"/>
    </source>
</evidence>
<dbReference type="RefSeq" id="WP_074731385.1">
    <property type="nucleotide sequence ID" value="NZ_FNYK01000008.1"/>
</dbReference>
<evidence type="ECO:0000313" key="10">
    <source>
        <dbReference type="EMBL" id="SEI54127.1"/>
    </source>
</evidence>
<evidence type="ECO:0000256" key="2">
    <source>
        <dbReference type="ARBA" id="ARBA00022448"/>
    </source>
</evidence>
<dbReference type="PANTHER" id="PTHR23522:SF10">
    <property type="entry name" value="3-PHENYLPROPIONIC ACID TRANSPORTER-RELATED"/>
    <property type="match status" value="1"/>
</dbReference>
<comment type="subcellular location">
    <subcellularLocation>
        <location evidence="1">Cell inner membrane</location>
        <topology evidence="1">Multi-pass membrane protein</topology>
    </subcellularLocation>
</comment>
<feature type="transmembrane region" description="Helical" evidence="8">
    <location>
        <begin position="42"/>
        <end position="63"/>
    </location>
</feature>
<dbReference type="GO" id="GO:0005886">
    <property type="term" value="C:plasma membrane"/>
    <property type="evidence" value="ECO:0007669"/>
    <property type="project" value="UniProtKB-SubCell"/>
</dbReference>
<reference evidence="11" key="1">
    <citation type="submission" date="2016-10" db="EMBL/GenBank/DDBJ databases">
        <authorList>
            <person name="Varghese N."/>
        </authorList>
    </citation>
    <scope>NUCLEOTIDE SEQUENCE [LARGE SCALE GENOMIC DNA]</scope>
    <source>
        <strain evidence="11">DSM 20406</strain>
    </source>
</reference>
<dbReference type="PANTHER" id="PTHR23522">
    <property type="entry name" value="BLL5896 PROTEIN"/>
    <property type="match status" value="1"/>
</dbReference>
<feature type="transmembrane region" description="Helical" evidence="8">
    <location>
        <begin position="156"/>
        <end position="175"/>
    </location>
</feature>
<feature type="transmembrane region" description="Helical" evidence="8">
    <location>
        <begin position="12"/>
        <end position="36"/>
    </location>
</feature>
<proteinExistence type="predicted"/>
<keyword evidence="5 8" id="KW-0812">Transmembrane</keyword>